<comment type="caution">
    <text evidence="1">The sequence shown here is derived from an EMBL/GenBank/DDBJ whole genome shotgun (WGS) entry which is preliminary data.</text>
</comment>
<dbReference type="STRING" id="46835.A0A504YMS5"/>
<reference evidence="1 2" key="1">
    <citation type="submission" date="2019-04" db="EMBL/GenBank/DDBJ databases">
        <title>Annotation for the trematode Fasciola gigantica.</title>
        <authorList>
            <person name="Choi Y.-J."/>
        </authorList>
    </citation>
    <scope>NUCLEOTIDE SEQUENCE [LARGE SCALE GENOMIC DNA]</scope>
    <source>
        <strain evidence="1">Uganda_cow_1</strain>
    </source>
</reference>
<accession>A0A504YMS5</accession>
<sequence length="151" mass="17835">MLNLLQKPWWGESSALSTNEWYRLTSSHLHHLKGVFDSGSPVYARDYRAGHRNWTEGTIERRFDRVLYEVTAEGNTRIRHKNQLRTRHCRSSTSTQEHPLPLGVLLDTFNIPVVENEITNVNVELLPRRWFGRLRRAPASIQLETRSRRYR</sequence>
<gene>
    <name evidence="1" type="ORF">FGIG_00335</name>
</gene>
<evidence type="ECO:0000313" key="1">
    <source>
        <dbReference type="EMBL" id="TPP61681.1"/>
    </source>
</evidence>
<proteinExistence type="predicted"/>
<dbReference type="AlphaFoldDB" id="A0A504YMS5"/>
<name>A0A504YMS5_FASGI</name>
<protein>
    <submittedName>
        <fullName evidence="1">Uncharacterized protein</fullName>
    </submittedName>
</protein>
<organism evidence="1 2">
    <name type="scientific">Fasciola gigantica</name>
    <name type="common">Giant liver fluke</name>
    <dbReference type="NCBI Taxonomy" id="46835"/>
    <lineage>
        <taxon>Eukaryota</taxon>
        <taxon>Metazoa</taxon>
        <taxon>Spiralia</taxon>
        <taxon>Lophotrochozoa</taxon>
        <taxon>Platyhelminthes</taxon>
        <taxon>Trematoda</taxon>
        <taxon>Digenea</taxon>
        <taxon>Plagiorchiida</taxon>
        <taxon>Echinostomata</taxon>
        <taxon>Echinostomatoidea</taxon>
        <taxon>Fasciolidae</taxon>
        <taxon>Fasciola</taxon>
    </lineage>
</organism>
<dbReference type="EMBL" id="SUNJ01007862">
    <property type="protein sequence ID" value="TPP61681.1"/>
    <property type="molecule type" value="Genomic_DNA"/>
</dbReference>
<dbReference type="Proteomes" id="UP000316759">
    <property type="component" value="Unassembled WGS sequence"/>
</dbReference>
<keyword evidence="2" id="KW-1185">Reference proteome</keyword>
<evidence type="ECO:0000313" key="2">
    <source>
        <dbReference type="Proteomes" id="UP000316759"/>
    </source>
</evidence>